<dbReference type="Gene3D" id="1.10.10.10">
    <property type="entry name" value="Winged helix-like DNA-binding domain superfamily/Winged helix DNA-binding domain"/>
    <property type="match status" value="1"/>
</dbReference>
<evidence type="ECO:0000256" key="1">
    <source>
        <dbReference type="ARBA" id="ARBA00023015"/>
    </source>
</evidence>
<protein>
    <submittedName>
        <fullName evidence="12">SWIRM domain-containing protein</fullName>
    </submittedName>
</protein>
<evidence type="ECO:0000313" key="13">
    <source>
        <dbReference type="Proteomes" id="UP000007494"/>
    </source>
</evidence>
<dbReference type="EMBL" id="FR823386">
    <property type="protein sequence ID" value="CBZ51590.1"/>
    <property type="molecule type" value="Genomic_DNA"/>
</dbReference>
<keyword evidence="4" id="KW-0539">Nucleus</keyword>
<gene>
    <name evidence="12" type="ORF">BN1204_013840</name>
    <name evidence="11" type="ORF">NCLIV_013840</name>
</gene>
<feature type="compositionally biased region" description="Basic and acidic residues" evidence="6">
    <location>
        <begin position="643"/>
        <end position="683"/>
    </location>
</feature>
<proteinExistence type="predicted"/>
<dbReference type="InterPro" id="IPR036388">
    <property type="entry name" value="WH-like_DNA-bd_sf"/>
</dbReference>
<evidence type="ECO:0000256" key="5">
    <source>
        <dbReference type="SAM" id="Coils"/>
    </source>
</evidence>
<feature type="compositionally biased region" description="Polar residues" evidence="6">
    <location>
        <begin position="35"/>
        <end position="46"/>
    </location>
</feature>
<dbReference type="AlphaFoldDB" id="F0VD75"/>
<evidence type="ECO:0000256" key="2">
    <source>
        <dbReference type="ARBA" id="ARBA00023125"/>
    </source>
</evidence>
<evidence type="ECO:0000259" key="8">
    <source>
        <dbReference type="PROSITE" id="PS50934"/>
    </source>
</evidence>
<evidence type="ECO:0000259" key="9">
    <source>
        <dbReference type="PROSITE" id="PS51293"/>
    </source>
</evidence>
<dbReference type="OrthoDB" id="118550at2759"/>
<feature type="region of interest" description="Disordered" evidence="6">
    <location>
        <begin position="617"/>
        <end position="685"/>
    </location>
</feature>
<feature type="compositionally biased region" description="Polar residues" evidence="6">
    <location>
        <begin position="139"/>
        <end position="149"/>
    </location>
</feature>
<dbReference type="eggNOG" id="KOG1279">
    <property type="taxonomic scope" value="Eukaryota"/>
</dbReference>
<dbReference type="PROSITE" id="PS51294">
    <property type="entry name" value="HTH_MYB"/>
    <property type="match status" value="1"/>
</dbReference>
<dbReference type="VEuPathDB" id="ToxoDB:NCLIV_013840"/>
<dbReference type="Pfam" id="PF16495">
    <property type="entry name" value="SWIRM-assoc_1"/>
    <property type="match status" value="1"/>
</dbReference>
<dbReference type="InterPro" id="IPR032451">
    <property type="entry name" value="SMARCC_C"/>
</dbReference>
<dbReference type="CDD" id="cd00167">
    <property type="entry name" value="SANT"/>
    <property type="match status" value="1"/>
</dbReference>
<dbReference type="InterPro" id="IPR007526">
    <property type="entry name" value="SWIRM"/>
</dbReference>
<dbReference type="InterPro" id="IPR001005">
    <property type="entry name" value="SANT/Myb"/>
</dbReference>
<dbReference type="Proteomes" id="UP000007494">
    <property type="component" value="Chromosome V"/>
</dbReference>
<feature type="region of interest" description="Disordered" evidence="6">
    <location>
        <begin position="229"/>
        <end position="261"/>
    </location>
</feature>
<dbReference type="SMART" id="SM00717">
    <property type="entry name" value="SANT"/>
    <property type="match status" value="1"/>
</dbReference>
<name>F0VD75_NEOCL</name>
<dbReference type="PANTHER" id="PTHR12802:SF41">
    <property type="entry name" value="BRAHMA ASSOCIATED PROTEIN 155 KDA"/>
    <property type="match status" value="1"/>
</dbReference>
<dbReference type="RefSeq" id="XP_003881623.1">
    <property type="nucleotide sequence ID" value="XM_003881574.1"/>
</dbReference>
<dbReference type="InterPro" id="IPR009057">
    <property type="entry name" value="Homeodomain-like_sf"/>
</dbReference>
<dbReference type="InterPro" id="IPR017884">
    <property type="entry name" value="SANT_dom"/>
</dbReference>
<reference evidence="11" key="2">
    <citation type="submission" date="2011-03" db="EMBL/GenBank/DDBJ databases">
        <title>Comparative genomics and transcriptomics of Neospora caninum and Toxoplasma gondii.</title>
        <authorList>
            <person name="Reid A.J."/>
            <person name="Sohal A."/>
            <person name="Harris D."/>
            <person name="Quail M."/>
            <person name="Sanders M."/>
            <person name="Berriman M."/>
            <person name="Wastling J.M."/>
            <person name="Pain A."/>
        </authorList>
    </citation>
    <scope>NUCLEOTIDE SEQUENCE</scope>
    <source>
        <strain evidence="11">Liverpool</strain>
    </source>
</reference>
<accession>F0VD75</accession>
<reference evidence="12" key="4">
    <citation type="journal article" date="2015" name="PLoS ONE">
        <title>Comprehensive Evaluation of Toxoplasma gondii VEG and Neospora caninum LIV Genomes with Tachyzoite Stage Transcriptome and Proteome Defines Novel Transcript Features.</title>
        <authorList>
            <person name="Ramaprasad A."/>
            <person name="Mourier T."/>
            <person name="Naeem R."/>
            <person name="Malas T.B."/>
            <person name="Moussa E."/>
            <person name="Panigrahi A."/>
            <person name="Vermont S.J."/>
            <person name="Otto T.D."/>
            <person name="Wastling J."/>
            <person name="Pain A."/>
        </authorList>
    </citation>
    <scope>NUCLEOTIDE SEQUENCE</scope>
    <source>
        <strain evidence="12">Liverpool</strain>
    </source>
</reference>
<feature type="compositionally biased region" description="Gly residues" evidence="6">
    <location>
        <begin position="164"/>
        <end position="173"/>
    </location>
</feature>
<dbReference type="Pfam" id="PF04433">
    <property type="entry name" value="SWIRM"/>
    <property type="match status" value="1"/>
</dbReference>
<dbReference type="PANTHER" id="PTHR12802">
    <property type="entry name" value="SWI/SNF COMPLEX-RELATED"/>
    <property type="match status" value="1"/>
</dbReference>
<evidence type="ECO:0000256" key="6">
    <source>
        <dbReference type="SAM" id="MobiDB-lite"/>
    </source>
</evidence>
<dbReference type="SUPFAM" id="SSF46689">
    <property type="entry name" value="Homeodomain-like"/>
    <property type="match status" value="2"/>
</dbReference>
<dbReference type="PROSITE" id="PS50934">
    <property type="entry name" value="SWIRM"/>
    <property type="match status" value="1"/>
</dbReference>
<keyword evidence="3" id="KW-0804">Transcription</keyword>
<dbReference type="InterPro" id="IPR017930">
    <property type="entry name" value="Myb_dom"/>
</dbReference>
<dbReference type="GO" id="GO:0005634">
    <property type="term" value="C:nucleus"/>
    <property type="evidence" value="ECO:0007669"/>
    <property type="project" value="UniProtKB-ARBA"/>
</dbReference>
<feature type="compositionally biased region" description="Basic and acidic residues" evidence="6">
    <location>
        <begin position="236"/>
        <end position="248"/>
    </location>
</feature>
<feature type="coiled-coil region" evidence="5">
    <location>
        <begin position="720"/>
        <end position="787"/>
    </location>
</feature>
<evidence type="ECO:0000313" key="12">
    <source>
        <dbReference type="EMBL" id="CEL65541.1"/>
    </source>
</evidence>
<evidence type="ECO:0000256" key="4">
    <source>
        <dbReference type="ARBA" id="ARBA00023242"/>
    </source>
</evidence>
<evidence type="ECO:0000259" key="10">
    <source>
        <dbReference type="PROSITE" id="PS51294"/>
    </source>
</evidence>
<keyword evidence="5" id="KW-0175">Coiled coil</keyword>
<feature type="region of interest" description="Disordered" evidence="6">
    <location>
        <begin position="119"/>
        <end position="200"/>
    </location>
</feature>
<reference evidence="13" key="3">
    <citation type="journal article" date="2012" name="PLoS Pathog.">
        <title>Comparative genomics of the apicomplexan parasites Toxoplasma gondii and Neospora caninum: Coccidia differing in host range and transmission strategy.</title>
        <authorList>
            <person name="Reid A.J."/>
            <person name="Vermont S.J."/>
            <person name="Cotton J.A."/>
            <person name="Harris D."/>
            <person name="Hill-Cawthorne G.A."/>
            <person name="Konen-Waisman S."/>
            <person name="Latham S.M."/>
            <person name="Mourier T."/>
            <person name="Norton R."/>
            <person name="Quail M.A."/>
            <person name="Sanders M."/>
            <person name="Shanmugam D."/>
            <person name="Sohal A."/>
            <person name="Wasmuth J.D."/>
            <person name="Brunk B."/>
            <person name="Grigg M.E."/>
            <person name="Howard J.C."/>
            <person name="Parkinson J."/>
            <person name="Roos D.S."/>
            <person name="Trees A.J."/>
            <person name="Berriman M."/>
            <person name="Pain A."/>
            <person name="Wastling J.M."/>
        </authorList>
    </citation>
    <scope>NUCLEOTIDE SEQUENCE [LARGE SCALE GENOMIC DNA]</scope>
    <source>
        <strain evidence="13">Liverpool</strain>
    </source>
</reference>
<feature type="region of interest" description="Disordered" evidence="6">
    <location>
        <begin position="1"/>
        <end position="106"/>
    </location>
</feature>
<dbReference type="GO" id="GO:0003677">
    <property type="term" value="F:DNA binding"/>
    <property type="evidence" value="ECO:0007669"/>
    <property type="project" value="UniProtKB-KW"/>
</dbReference>
<dbReference type="PROSITE" id="PS51293">
    <property type="entry name" value="SANT"/>
    <property type="match status" value="1"/>
</dbReference>
<organism evidence="11 13">
    <name type="scientific">Neospora caninum (strain Liverpool)</name>
    <dbReference type="NCBI Taxonomy" id="572307"/>
    <lineage>
        <taxon>Eukaryota</taxon>
        <taxon>Sar</taxon>
        <taxon>Alveolata</taxon>
        <taxon>Apicomplexa</taxon>
        <taxon>Conoidasida</taxon>
        <taxon>Coccidia</taxon>
        <taxon>Eucoccidiorida</taxon>
        <taxon>Eimeriorina</taxon>
        <taxon>Sarcocystidae</taxon>
        <taxon>Neospora</taxon>
    </lineage>
</organism>
<keyword evidence="2" id="KW-0238">DNA-binding</keyword>
<keyword evidence="13" id="KW-1185">Reference proteome</keyword>
<dbReference type="PROSITE" id="PS50090">
    <property type="entry name" value="MYB_LIKE"/>
    <property type="match status" value="1"/>
</dbReference>
<reference evidence="11" key="1">
    <citation type="submission" date="2011-02" db="EMBL/GenBank/DDBJ databases">
        <authorList>
            <person name="Aslett M."/>
        </authorList>
    </citation>
    <scope>NUCLEOTIDE SEQUENCE</scope>
    <source>
        <strain evidence="11">Liverpool</strain>
    </source>
</reference>
<dbReference type="EMBL" id="LN714479">
    <property type="protein sequence ID" value="CEL65541.1"/>
    <property type="molecule type" value="Genomic_DNA"/>
</dbReference>
<dbReference type="OMA" id="QQFNEME"/>
<dbReference type="Gene3D" id="1.10.10.60">
    <property type="entry name" value="Homeodomain-like"/>
    <property type="match status" value="1"/>
</dbReference>
<dbReference type="Pfam" id="PF00249">
    <property type="entry name" value="Myb_DNA-binding"/>
    <property type="match status" value="1"/>
</dbReference>
<feature type="domain" description="SWIRM" evidence="8">
    <location>
        <begin position="288"/>
        <end position="387"/>
    </location>
</feature>
<sequence length="792" mass="84742">MSSDSSLPSQHGYLASAPPTQEGTRPAGVPDAATKASNGHSFSSASPWEGGDAEESPSAGKGESKRAFAPAEGVDSAKRLRVDAGQSEPQEDFPLPPEAMRPFAPIDLAKAGGASVLHCTPDASLLSPLPKNADAGASRPSSGDATRGTSPLGVEEEETDRGATGQGSGGGTAPSGAMGRRGENKPVEVAPNVTRLPPYDKNVTSSILVSKATFDTVSLPSEEFRERLEAPLSGAVKEEETEKDKESEGESLLGLPDRPPVPLDEAKLREREEEAWRLAQQKEGREPYKLPSCSAWFDETKIGAIEQDLLPTLFVDSALTASEREERYFQLRQAIVSLYRSDPTKYLSFSECRRAIAADAALLLRVHSFLDYWGVINFQADPATIPSAVARRKDLLLKDIQAVQKSGEASRLPGDNADAASGKSPASLAGSSSCSLDDSPATGGAGPWRCAACGKICLYSYYVLRPGGSPGISLGVLDKCVWCLKCFADGRYPPVLTERNFLKVGLPLLGSDGKDGKWTLEETERLIEGIERYLNDWNEVAAFVGGGRTAQMCVERFIQLPIQEPLPSRSAGEDAGPFLHFKNPLLSLLAFLASTVHPSIAAAAARAALQEAVDLLGDKETPTETGETGETEGEWAGGGREANGVEKSRARVAAKKEDGEAESRSAAEKAKETEKEKKEKINERPWQANPENKGLIADRDLQAACATALAAGATEARTLAKVEEKEIGELMSEIVKLQLEKLELRMHKMQILQSRIARSKTAMENKFAQLLNEHKDLAAELAKTKEAALAAL</sequence>
<evidence type="ECO:0000313" key="11">
    <source>
        <dbReference type="EMBL" id="CBZ51590.1"/>
    </source>
</evidence>
<dbReference type="GeneID" id="13443978"/>
<keyword evidence="1" id="KW-0805">Transcription regulation</keyword>
<feature type="domain" description="Myb-like" evidence="7">
    <location>
        <begin position="510"/>
        <end position="561"/>
    </location>
</feature>
<feature type="domain" description="SANT" evidence="9">
    <location>
        <begin position="515"/>
        <end position="565"/>
    </location>
</feature>
<evidence type="ECO:0000259" key="7">
    <source>
        <dbReference type="PROSITE" id="PS50090"/>
    </source>
</evidence>
<feature type="domain" description="HTH myb-type" evidence="10">
    <location>
        <begin position="514"/>
        <end position="565"/>
    </location>
</feature>
<dbReference type="InParanoid" id="F0VD75"/>
<evidence type="ECO:0000256" key="3">
    <source>
        <dbReference type="ARBA" id="ARBA00023163"/>
    </source>
</evidence>